<keyword evidence="3" id="KW-1185">Reference proteome</keyword>
<dbReference type="InterPro" id="IPR002545">
    <property type="entry name" value="CheW-lke_dom"/>
</dbReference>
<gene>
    <name evidence="2" type="ORF">NIES2135_46200</name>
</gene>
<dbReference type="Gene3D" id="2.30.30.40">
    <property type="entry name" value="SH3 Domains"/>
    <property type="match status" value="1"/>
</dbReference>
<dbReference type="Proteomes" id="UP000217895">
    <property type="component" value="Chromosome"/>
</dbReference>
<reference evidence="2 3" key="1">
    <citation type="submission" date="2017-06" db="EMBL/GenBank/DDBJ databases">
        <title>Genome sequencing of cyanobaciteial culture collection at National Institute for Environmental Studies (NIES).</title>
        <authorList>
            <person name="Hirose Y."/>
            <person name="Shimura Y."/>
            <person name="Fujisawa T."/>
            <person name="Nakamura Y."/>
            <person name="Kawachi M."/>
        </authorList>
    </citation>
    <scope>NUCLEOTIDE SEQUENCE [LARGE SCALE GENOMIC DNA]</scope>
    <source>
        <strain evidence="2 3">NIES-2135</strain>
    </source>
</reference>
<feature type="domain" description="CheW-like" evidence="1">
    <location>
        <begin position="1"/>
        <end position="139"/>
    </location>
</feature>
<dbReference type="AlphaFoldDB" id="A0A1Z4JLX1"/>
<sequence length="158" mass="17707">MLLLLFHIGNNLCAIDTSKIVEILPMVILRRIQLDRNSVVGVFNYRGRMIPVVDLCHLISDQPSQICYRTRIILVQSTSAARPIGLIAARVTETLKISIEDAETAEFITESPELGKLLLTEQGMVQLIHWEHLVSDVLAALPNEAKEGEECKTRLNSF</sequence>
<name>A0A1Z4JLX1_LEPBY</name>
<dbReference type="PANTHER" id="PTHR22617:SF43">
    <property type="entry name" value="PROTEIN PILI"/>
    <property type="match status" value="1"/>
</dbReference>
<dbReference type="PANTHER" id="PTHR22617">
    <property type="entry name" value="CHEMOTAXIS SENSOR HISTIDINE KINASE-RELATED"/>
    <property type="match status" value="1"/>
</dbReference>
<evidence type="ECO:0000313" key="2">
    <source>
        <dbReference type="EMBL" id="BAY57749.1"/>
    </source>
</evidence>
<dbReference type="GO" id="GO:0007165">
    <property type="term" value="P:signal transduction"/>
    <property type="evidence" value="ECO:0007669"/>
    <property type="project" value="InterPro"/>
</dbReference>
<dbReference type="GO" id="GO:0006935">
    <property type="term" value="P:chemotaxis"/>
    <property type="evidence" value="ECO:0007669"/>
    <property type="project" value="InterPro"/>
</dbReference>
<protein>
    <recommendedName>
        <fullName evidence="1">CheW-like domain-containing protein</fullName>
    </recommendedName>
</protein>
<dbReference type="Gene3D" id="2.40.50.180">
    <property type="entry name" value="CheA-289, Domain 4"/>
    <property type="match status" value="1"/>
</dbReference>
<organism evidence="2 3">
    <name type="scientific">Leptolyngbya boryana NIES-2135</name>
    <dbReference type="NCBI Taxonomy" id="1973484"/>
    <lineage>
        <taxon>Bacteria</taxon>
        <taxon>Bacillati</taxon>
        <taxon>Cyanobacteriota</taxon>
        <taxon>Cyanophyceae</taxon>
        <taxon>Leptolyngbyales</taxon>
        <taxon>Leptolyngbyaceae</taxon>
        <taxon>Leptolyngbya group</taxon>
        <taxon>Leptolyngbya</taxon>
    </lineage>
</organism>
<dbReference type="InterPro" id="IPR039315">
    <property type="entry name" value="CheW"/>
</dbReference>
<dbReference type="InterPro" id="IPR036061">
    <property type="entry name" value="CheW-like_dom_sf"/>
</dbReference>
<dbReference type="GO" id="GO:0005829">
    <property type="term" value="C:cytosol"/>
    <property type="evidence" value="ECO:0007669"/>
    <property type="project" value="TreeGrafter"/>
</dbReference>
<evidence type="ECO:0000313" key="3">
    <source>
        <dbReference type="Proteomes" id="UP000217895"/>
    </source>
</evidence>
<evidence type="ECO:0000259" key="1">
    <source>
        <dbReference type="PROSITE" id="PS50851"/>
    </source>
</evidence>
<dbReference type="Pfam" id="PF01584">
    <property type="entry name" value="CheW"/>
    <property type="match status" value="1"/>
</dbReference>
<dbReference type="SUPFAM" id="SSF50341">
    <property type="entry name" value="CheW-like"/>
    <property type="match status" value="1"/>
</dbReference>
<accession>A0A1Z4JLX1</accession>
<dbReference type="EMBL" id="AP018203">
    <property type="protein sequence ID" value="BAY57749.1"/>
    <property type="molecule type" value="Genomic_DNA"/>
</dbReference>
<dbReference type="PROSITE" id="PS50851">
    <property type="entry name" value="CHEW"/>
    <property type="match status" value="1"/>
</dbReference>
<proteinExistence type="predicted"/>
<dbReference type="SMART" id="SM00260">
    <property type="entry name" value="CheW"/>
    <property type="match status" value="1"/>
</dbReference>